<evidence type="ECO:0000313" key="2">
    <source>
        <dbReference type="EMBL" id="KAJ4926271.1"/>
    </source>
</evidence>
<organism evidence="2 3">
    <name type="scientific">Pogonophryne albipinna</name>
    <dbReference type="NCBI Taxonomy" id="1090488"/>
    <lineage>
        <taxon>Eukaryota</taxon>
        <taxon>Metazoa</taxon>
        <taxon>Chordata</taxon>
        <taxon>Craniata</taxon>
        <taxon>Vertebrata</taxon>
        <taxon>Euteleostomi</taxon>
        <taxon>Actinopterygii</taxon>
        <taxon>Neopterygii</taxon>
        <taxon>Teleostei</taxon>
        <taxon>Neoteleostei</taxon>
        <taxon>Acanthomorphata</taxon>
        <taxon>Eupercaria</taxon>
        <taxon>Perciformes</taxon>
        <taxon>Notothenioidei</taxon>
        <taxon>Pogonophryne</taxon>
    </lineage>
</organism>
<evidence type="ECO:0000256" key="1">
    <source>
        <dbReference type="SAM" id="MobiDB-lite"/>
    </source>
</evidence>
<dbReference type="AlphaFoldDB" id="A0AAD6AKD0"/>
<dbReference type="Proteomes" id="UP001219934">
    <property type="component" value="Unassembled WGS sequence"/>
</dbReference>
<comment type="caution">
    <text evidence="2">The sequence shown here is derived from an EMBL/GenBank/DDBJ whole genome shotgun (WGS) entry which is preliminary data.</text>
</comment>
<proteinExistence type="predicted"/>
<feature type="region of interest" description="Disordered" evidence="1">
    <location>
        <begin position="53"/>
        <end position="78"/>
    </location>
</feature>
<keyword evidence="3" id="KW-1185">Reference proteome</keyword>
<reference evidence="2" key="1">
    <citation type="submission" date="2022-11" db="EMBL/GenBank/DDBJ databases">
        <title>Chromosome-level genome of Pogonophryne albipinna.</title>
        <authorList>
            <person name="Jo E."/>
        </authorList>
    </citation>
    <scope>NUCLEOTIDE SEQUENCE</scope>
    <source>
        <strain evidence="2">SGF0006</strain>
        <tissue evidence="2">Muscle</tissue>
    </source>
</reference>
<dbReference type="EMBL" id="JAPTMU010000020">
    <property type="protein sequence ID" value="KAJ4926271.1"/>
    <property type="molecule type" value="Genomic_DNA"/>
</dbReference>
<evidence type="ECO:0000313" key="3">
    <source>
        <dbReference type="Proteomes" id="UP001219934"/>
    </source>
</evidence>
<accession>A0AAD6AKD0</accession>
<gene>
    <name evidence="2" type="ORF">JOQ06_008452</name>
</gene>
<sequence length="104" mass="11359">MLGDSDRLICRGRPAFNRLLPSRLAPAAPALGAKSRRSAPICPALRLQHCTNLGSSAAQGRDSHGPRGGHSPGPTVDLYHFRRFGPVHLSQTPWPHEQRHSRDV</sequence>
<name>A0AAD6AKD0_9TELE</name>
<protein>
    <submittedName>
        <fullName evidence="2">Uncharacterized protein</fullName>
    </submittedName>
</protein>